<dbReference type="Proteomes" id="UP000092611">
    <property type="component" value="Unassembled WGS sequence"/>
</dbReference>
<accession>A0A1B8PEZ6</accession>
<organism evidence="1 2">
    <name type="scientific">Haemophilus haemolyticus</name>
    <dbReference type="NCBI Taxonomy" id="726"/>
    <lineage>
        <taxon>Bacteria</taxon>
        <taxon>Pseudomonadati</taxon>
        <taxon>Pseudomonadota</taxon>
        <taxon>Gammaproteobacteria</taxon>
        <taxon>Pasteurellales</taxon>
        <taxon>Pasteurellaceae</taxon>
        <taxon>Haemophilus</taxon>
    </lineage>
</organism>
<evidence type="ECO:0000313" key="2">
    <source>
        <dbReference type="Proteomes" id="UP000092611"/>
    </source>
</evidence>
<gene>
    <name evidence="1" type="ORF">A9Z62_01530</name>
</gene>
<evidence type="ECO:0000313" key="1">
    <source>
        <dbReference type="EMBL" id="OBX46828.1"/>
    </source>
</evidence>
<protein>
    <submittedName>
        <fullName evidence="1">Uncharacterized protein</fullName>
    </submittedName>
</protein>
<dbReference type="EMBL" id="LZDL01000023">
    <property type="protein sequence ID" value="OBX46828.1"/>
    <property type="molecule type" value="Genomic_DNA"/>
</dbReference>
<sequence>MSQLQVQDFLCQQKWDFWASGGLFVRQCPKNPYPALENHAIVSMNAIKPAILPYEKKSQFSY</sequence>
<comment type="caution">
    <text evidence="1">The sequence shown here is derived from an EMBL/GenBank/DDBJ whole genome shotgun (WGS) entry which is preliminary data.</text>
</comment>
<name>A0A1B8PEZ6_HAEHA</name>
<reference evidence="1 2" key="1">
    <citation type="submission" date="2016-06" db="EMBL/GenBank/DDBJ databases">
        <title>Draft genome of Haemophilus haemolyticus CCUG 24149.</title>
        <authorList>
            <person name="Engstrom-Jakobsson H."/>
            <person name="Salva-Serra F."/>
            <person name="Thorell K."/>
            <person name="Gonzales-Siles L."/>
            <person name="Karlsson R."/>
            <person name="Boulund F."/>
            <person name="Engstrand L."/>
            <person name="Kristiansson E."/>
            <person name="Moore E."/>
        </authorList>
    </citation>
    <scope>NUCLEOTIDE SEQUENCE [LARGE SCALE GENOMIC DNA]</scope>
    <source>
        <strain evidence="1 2">CCUG 24149</strain>
    </source>
</reference>
<dbReference type="AlphaFoldDB" id="A0A1B8PEZ6"/>
<proteinExistence type="predicted"/>